<gene>
    <name evidence="2" type="ORF">NIIDNTM18_05880</name>
</gene>
<evidence type="ECO:0000313" key="3">
    <source>
        <dbReference type="Proteomes" id="UP000515734"/>
    </source>
</evidence>
<proteinExistence type="predicted"/>
<evidence type="ECO:0000313" key="2">
    <source>
        <dbReference type="EMBL" id="BCI51310.1"/>
    </source>
</evidence>
<keyword evidence="1" id="KW-1133">Transmembrane helix</keyword>
<feature type="transmembrane region" description="Helical" evidence="1">
    <location>
        <begin position="55"/>
        <end position="78"/>
    </location>
</feature>
<protein>
    <submittedName>
        <fullName evidence="2">Uncharacterized protein</fullName>
    </submittedName>
</protein>
<dbReference type="AlphaFoldDB" id="A0A6S6P3P8"/>
<name>A0A6S6P3P8_9MYCO</name>
<reference evidence="2 3" key="1">
    <citation type="submission" date="2020-07" db="EMBL/GenBank/DDBJ databases">
        <title>Complete genome sequence of Mycolicibacterium litorale like strain isolated from cardiac implantable electronic device infection.</title>
        <authorList>
            <person name="Fukano H."/>
            <person name="Miyama H."/>
            <person name="Hoshino Y."/>
        </authorList>
    </citation>
    <scope>NUCLEOTIDE SEQUENCE [LARGE SCALE GENOMIC DNA]</scope>
    <source>
        <strain evidence="2 3">NIIDNTM18</strain>
    </source>
</reference>
<sequence length="82" mass="8027">MSGIGNRTCSGGISCIPAGVGGASVTPGVGTTEAACPHPANTTTVVSSANSLDTLITSGLFFARALITGCLFFARALITGTH</sequence>
<dbReference type="EMBL" id="AP023287">
    <property type="protein sequence ID" value="BCI51310.1"/>
    <property type="molecule type" value="Genomic_DNA"/>
</dbReference>
<evidence type="ECO:0000256" key="1">
    <source>
        <dbReference type="SAM" id="Phobius"/>
    </source>
</evidence>
<organism evidence="2 3">
    <name type="scientific">Mycolicibacterium litorale</name>
    <dbReference type="NCBI Taxonomy" id="758802"/>
    <lineage>
        <taxon>Bacteria</taxon>
        <taxon>Bacillati</taxon>
        <taxon>Actinomycetota</taxon>
        <taxon>Actinomycetes</taxon>
        <taxon>Mycobacteriales</taxon>
        <taxon>Mycobacteriaceae</taxon>
        <taxon>Mycolicibacterium</taxon>
    </lineage>
</organism>
<accession>A0A6S6P3P8</accession>
<dbReference type="Proteomes" id="UP000515734">
    <property type="component" value="Chromosome"/>
</dbReference>
<keyword evidence="1" id="KW-0472">Membrane</keyword>
<keyword evidence="1" id="KW-0812">Transmembrane</keyword>